<comment type="caution">
    <text evidence="1">The sequence shown here is derived from an EMBL/GenBank/DDBJ whole genome shotgun (WGS) entry which is preliminary data.</text>
</comment>
<dbReference type="GO" id="GO:0020037">
    <property type="term" value="F:heme binding"/>
    <property type="evidence" value="ECO:0007669"/>
    <property type="project" value="InterPro"/>
</dbReference>
<dbReference type="SUPFAM" id="SSF48264">
    <property type="entry name" value="Cytochrome P450"/>
    <property type="match status" value="1"/>
</dbReference>
<dbReference type="GeneID" id="64659817"/>
<reference evidence="1" key="1">
    <citation type="journal article" date="2020" name="New Phytol.">
        <title>Comparative genomics reveals dynamic genome evolution in host specialist ectomycorrhizal fungi.</title>
        <authorList>
            <person name="Lofgren L.A."/>
            <person name="Nguyen N.H."/>
            <person name="Vilgalys R."/>
            <person name="Ruytinx J."/>
            <person name="Liao H.L."/>
            <person name="Branco S."/>
            <person name="Kuo A."/>
            <person name="LaButti K."/>
            <person name="Lipzen A."/>
            <person name="Andreopoulos W."/>
            <person name="Pangilinan J."/>
            <person name="Riley R."/>
            <person name="Hundley H."/>
            <person name="Na H."/>
            <person name="Barry K."/>
            <person name="Grigoriev I.V."/>
            <person name="Stajich J.E."/>
            <person name="Kennedy P.G."/>
        </authorList>
    </citation>
    <scope>NUCLEOTIDE SEQUENCE</scope>
    <source>
        <strain evidence="1">FC203</strain>
    </source>
</reference>
<dbReference type="GO" id="GO:0005506">
    <property type="term" value="F:iron ion binding"/>
    <property type="evidence" value="ECO:0007669"/>
    <property type="project" value="InterPro"/>
</dbReference>
<protein>
    <submittedName>
        <fullName evidence="1">Uncharacterized protein</fullName>
    </submittedName>
</protein>
<evidence type="ECO:0000313" key="1">
    <source>
        <dbReference type="EMBL" id="KAG1904546.1"/>
    </source>
</evidence>
<keyword evidence="2" id="KW-1185">Reference proteome</keyword>
<dbReference type="RefSeq" id="XP_041230121.1">
    <property type="nucleotide sequence ID" value="XM_041365519.1"/>
</dbReference>
<name>A0AAD4EEF8_9AGAM</name>
<proteinExistence type="predicted"/>
<dbReference type="InterPro" id="IPR036396">
    <property type="entry name" value="Cyt_P450_sf"/>
</dbReference>
<dbReference type="Proteomes" id="UP001195769">
    <property type="component" value="Unassembled WGS sequence"/>
</dbReference>
<dbReference type="GO" id="GO:0016705">
    <property type="term" value="F:oxidoreductase activity, acting on paired donors, with incorporation or reduction of molecular oxygen"/>
    <property type="evidence" value="ECO:0007669"/>
    <property type="project" value="InterPro"/>
</dbReference>
<dbReference type="Gene3D" id="1.10.630.10">
    <property type="entry name" value="Cytochrome P450"/>
    <property type="match status" value="1"/>
</dbReference>
<gene>
    <name evidence="1" type="ORF">F5891DRAFT_1170676</name>
</gene>
<evidence type="ECO:0000313" key="2">
    <source>
        <dbReference type="Proteomes" id="UP001195769"/>
    </source>
</evidence>
<sequence length="111" mass="12510">MLPYGPSRRGSNGMDFRTLKFVEFDDLCTQAPTLADQQSLTRLHAFISEASRWRPVAPNGVSHRTTKDVILEQFTCATDDLASGKLLHSSRHYSIRQHLGHLSRSRSLSRA</sequence>
<dbReference type="GO" id="GO:0004497">
    <property type="term" value="F:monooxygenase activity"/>
    <property type="evidence" value="ECO:0007669"/>
    <property type="project" value="InterPro"/>
</dbReference>
<dbReference type="EMBL" id="JABBWK010000009">
    <property type="protein sequence ID" value="KAG1904546.1"/>
    <property type="molecule type" value="Genomic_DNA"/>
</dbReference>
<organism evidence="1 2">
    <name type="scientific">Suillus fuscotomentosus</name>
    <dbReference type="NCBI Taxonomy" id="1912939"/>
    <lineage>
        <taxon>Eukaryota</taxon>
        <taxon>Fungi</taxon>
        <taxon>Dikarya</taxon>
        <taxon>Basidiomycota</taxon>
        <taxon>Agaricomycotina</taxon>
        <taxon>Agaricomycetes</taxon>
        <taxon>Agaricomycetidae</taxon>
        <taxon>Boletales</taxon>
        <taxon>Suillineae</taxon>
        <taxon>Suillaceae</taxon>
        <taxon>Suillus</taxon>
    </lineage>
</organism>
<accession>A0AAD4EEF8</accession>
<dbReference type="AlphaFoldDB" id="A0AAD4EEF8"/>